<keyword evidence="7" id="KW-0921">Nickel transport</keyword>
<dbReference type="GO" id="GO:0015675">
    <property type="term" value="P:nickel cation transport"/>
    <property type="evidence" value="ECO:0007669"/>
    <property type="project" value="UniProtKB-KW"/>
</dbReference>
<accession>A0AAE5SZ24</accession>
<evidence type="ECO:0000313" key="18">
    <source>
        <dbReference type="Proteomes" id="UP000242008"/>
    </source>
</evidence>
<evidence type="ECO:0000313" key="21">
    <source>
        <dbReference type="Proteomes" id="UP001240157"/>
    </source>
</evidence>
<dbReference type="Proteomes" id="UP000242704">
    <property type="component" value="Unassembled WGS sequence"/>
</dbReference>
<dbReference type="GO" id="GO:0055085">
    <property type="term" value="P:transmembrane transport"/>
    <property type="evidence" value="ECO:0007669"/>
    <property type="project" value="InterPro"/>
</dbReference>
<keyword evidence="7" id="KW-0406">Ion transport</keyword>
<dbReference type="Proteomes" id="UP000242144">
    <property type="component" value="Unassembled WGS sequence"/>
</dbReference>
<feature type="domain" description="ABC transmembrane type-1" evidence="13">
    <location>
        <begin position="66"/>
        <end position="255"/>
    </location>
</feature>
<feature type="transmembrane region" description="Helical" evidence="12">
    <location>
        <begin position="12"/>
        <end position="34"/>
    </location>
</feature>
<keyword evidence="2 12" id="KW-0813">Transport</keyword>
<evidence type="ECO:0000256" key="1">
    <source>
        <dbReference type="ARBA" id="ARBA00004651"/>
    </source>
</evidence>
<evidence type="ECO:0000256" key="11">
    <source>
        <dbReference type="ARBA" id="ARBA00044773"/>
    </source>
</evidence>
<dbReference type="EMBL" id="PZBZ01000028">
    <property type="protein sequence ID" value="PTG14296.1"/>
    <property type="molecule type" value="Genomic_DNA"/>
</dbReference>
<dbReference type="EMBL" id="PZCM01000013">
    <property type="protein sequence ID" value="PTG26196.1"/>
    <property type="molecule type" value="Genomic_DNA"/>
</dbReference>
<dbReference type="NCBIfam" id="NF045474">
    <property type="entry name" value="Opp2C"/>
    <property type="match status" value="1"/>
</dbReference>
<evidence type="ECO:0000256" key="9">
    <source>
        <dbReference type="ARBA" id="ARBA00024202"/>
    </source>
</evidence>
<evidence type="ECO:0000256" key="8">
    <source>
        <dbReference type="ARBA" id="ARBA00023136"/>
    </source>
</evidence>
<evidence type="ECO:0000256" key="6">
    <source>
        <dbReference type="ARBA" id="ARBA00022989"/>
    </source>
</evidence>
<evidence type="ECO:0000256" key="4">
    <source>
        <dbReference type="ARBA" id="ARBA00022596"/>
    </source>
</evidence>
<dbReference type="AlphaFoldDB" id="A0AAE5SZ24"/>
<comment type="subunit">
    <text evidence="10">The complex is composed of two ATP-binding proteins (NikD and NikE), two transmembrane proteins (NikB and NikC) and a solute-binding protein (NikA).</text>
</comment>
<keyword evidence="6 12" id="KW-1133">Transmembrane helix</keyword>
<evidence type="ECO:0000256" key="3">
    <source>
        <dbReference type="ARBA" id="ARBA00022475"/>
    </source>
</evidence>
<keyword evidence="8 12" id="KW-0472">Membrane</keyword>
<dbReference type="InterPro" id="IPR050366">
    <property type="entry name" value="BP-dependent_transpt_permease"/>
</dbReference>
<dbReference type="PROSITE" id="PS50928">
    <property type="entry name" value="ABC_TM1"/>
    <property type="match status" value="1"/>
</dbReference>
<evidence type="ECO:0000313" key="17">
    <source>
        <dbReference type="EMBL" id="PTG69326.1"/>
    </source>
</evidence>
<feature type="transmembrane region" description="Helical" evidence="12">
    <location>
        <begin position="183"/>
        <end position="210"/>
    </location>
</feature>
<reference evidence="15" key="2">
    <citation type="submission" date="2018-03" db="EMBL/GenBank/DDBJ databases">
        <authorList>
            <person name="Naushad S."/>
        </authorList>
    </citation>
    <scope>NUCLEOTIDE SEQUENCE</scope>
    <source>
        <strain evidence="16">SNUC 105</strain>
        <strain evidence="17">SNUC 1363</strain>
        <strain evidence="15">SNUC 505</strain>
    </source>
</reference>
<dbReference type="InterPro" id="IPR053385">
    <property type="entry name" value="ABC_transport_permease"/>
</dbReference>
<dbReference type="InterPro" id="IPR035906">
    <property type="entry name" value="MetI-like_sf"/>
</dbReference>
<dbReference type="EMBL" id="PZAO01000017">
    <property type="protein sequence ID" value="PTG69326.1"/>
    <property type="molecule type" value="Genomic_DNA"/>
</dbReference>
<protein>
    <recommendedName>
        <fullName evidence="11">Nickel import system permease protein NikC</fullName>
    </recommendedName>
</protein>
<dbReference type="Pfam" id="PF00528">
    <property type="entry name" value="BPD_transp_1"/>
    <property type="match status" value="1"/>
</dbReference>
<feature type="transmembrane region" description="Helical" evidence="12">
    <location>
        <begin position="115"/>
        <end position="139"/>
    </location>
</feature>
<evidence type="ECO:0000259" key="13">
    <source>
        <dbReference type="PROSITE" id="PS50928"/>
    </source>
</evidence>
<sequence length="267" mass="29867">MIYRLPKMVWVLVAYIGLIVIAQFFIVPETAYNVNLNHIFEPMSPTHWLGTDDYGRDLWTRLIVGARETLLVSLFTLIVSVLIGVPLGLLSGYIGGKVDSVLMRVVDIGLGIPEFVLMIAMASFLSPNIWNLVLAMALLRWMTYTRLTRQIVAGIKSEHYIQMAQLFHVPTWKILIKHMLPHIVPSVLVVATVDFGKIMLYIAALSFLGLGAQPPTPEWGAMLNAGRDYMTSEPQMILAPAILITLTILIFQLTGDALRDFFAKEGR</sequence>
<dbReference type="CDD" id="cd06261">
    <property type="entry name" value="TM_PBP2"/>
    <property type="match status" value="1"/>
</dbReference>
<name>A0AAE5SZ24_STACR</name>
<evidence type="ECO:0000313" key="15">
    <source>
        <dbReference type="EMBL" id="PTG14296.1"/>
    </source>
</evidence>
<keyword evidence="3" id="KW-1003">Cell membrane</keyword>
<dbReference type="Proteomes" id="UP000242008">
    <property type="component" value="Unassembled WGS sequence"/>
</dbReference>
<dbReference type="Gene3D" id="1.10.3720.10">
    <property type="entry name" value="MetI-like"/>
    <property type="match status" value="1"/>
</dbReference>
<feature type="transmembrane region" description="Helical" evidence="12">
    <location>
        <begin position="70"/>
        <end position="95"/>
    </location>
</feature>
<comment type="caution">
    <text evidence="15">The sequence shown here is derived from an EMBL/GenBank/DDBJ whole genome shotgun (WGS) entry which is preliminary data.</text>
</comment>
<dbReference type="EMBL" id="JAVGJF010000014">
    <property type="protein sequence ID" value="MDQ7175125.1"/>
    <property type="molecule type" value="Genomic_DNA"/>
</dbReference>
<dbReference type="RefSeq" id="WP_051604994.1">
    <property type="nucleotide sequence ID" value="NZ_BMDK01000002.1"/>
</dbReference>
<evidence type="ECO:0000313" key="16">
    <source>
        <dbReference type="EMBL" id="PTG26196.1"/>
    </source>
</evidence>
<evidence type="ECO:0000313" key="20">
    <source>
        <dbReference type="Proteomes" id="UP000242704"/>
    </source>
</evidence>
<evidence type="ECO:0000256" key="7">
    <source>
        <dbReference type="ARBA" id="ARBA00023112"/>
    </source>
</evidence>
<dbReference type="PANTHER" id="PTHR43386">
    <property type="entry name" value="OLIGOPEPTIDE TRANSPORT SYSTEM PERMEASE PROTEIN APPC"/>
    <property type="match status" value="1"/>
</dbReference>
<dbReference type="GO" id="GO:0005886">
    <property type="term" value="C:plasma membrane"/>
    <property type="evidence" value="ECO:0007669"/>
    <property type="project" value="UniProtKB-SubCell"/>
</dbReference>
<dbReference type="InterPro" id="IPR000515">
    <property type="entry name" value="MetI-like"/>
</dbReference>
<dbReference type="Proteomes" id="UP001240157">
    <property type="component" value="Unassembled WGS sequence"/>
</dbReference>
<organism evidence="15 20">
    <name type="scientific">Staphylococcus chromogenes</name>
    <name type="common">Staphylococcus hyicus subsp. chromogenes</name>
    <dbReference type="NCBI Taxonomy" id="46126"/>
    <lineage>
        <taxon>Bacteria</taxon>
        <taxon>Bacillati</taxon>
        <taxon>Bacillota</taxon>
        <taxon>Bacilli</taxon>
        <taxon>Bacillales</taxon>
        <taxon>Staphylococcaceae</taxon>
        <taxon>Staphylococcus</taxon>
    </lineage>
</organism>
<evidence type="ECO:0000256" key="10">
    <source>
        <dbReference type="ARBA" id="ARBA00038669"/>
    </source>
</evidence>
<evidence type="ECO:0000313" key="19">
    <source>
        <dbReference type="Proteomes" id="UP000242144"/>
    </source>
</evidence>
<comment type="similarity">
    <text evidence="9">Belongs to the binding-protein-dependent transport system permease family. OppBC subfamily.</text>
</comment>
<dbReference type="SUPFAM" id="SSF161098">
    <property type="entry name" value="MetI-like"/>
    <property type="match status" value="1"/>
</dbReference>
<feature type="transmembrane region" description="Helical" evidence="12">
    <location>
        <begin position="237"/>
        <end position="258"/>
    </location>
</feature>
<gene>
    <name evidence="16" type="ORF">BU638_09320</name>
    <name evidence="15" type="ORF">BU653_06220</name>
    <name evidence="17" type="ORF">BU676_07820</name>
    <name evidence="14" type="ORF">RCF65_03900</name>
</gene>
<comment type="subcellular location">
    <subcellularLocation>
        <location evidence="1 12">Cell membrane</location>
        <topology evidence="1 12">Multi-pass membrane protein</topology>
    </subcellularLocation>
</comment>
<evidence type="ECO:0000256" key="5">
    <source>
        <dbReference type="ARBA" id="ARBA00022692"/>
    </source>
</evidence>
<evidence type="ECO:0000256" key="12">
    <source>
        <dbReference type="RuleBase" id="RU363032"/>
    </source>
</evidence>
<dbReference type="PANTHER" id="PTHR43386:SF1">
    <property type="entry name" value="D,D-DIPEPTIDE TRANSPORT SYSTEM PERMEASE PROTEIN DDPC-RELATED"/>
    <property type="match status" value="1"/>
</dbReference>
<keyword evidence="5 12" id="KW-0812">Transmembrane</keyword>
<evidence type="ECO:0000313" key="14">
    <source>
        <dbReference type="EMBL" id="MDQ7175125.1"/>
    </source>
</evidence>
<reference evidence="18 19" key="1">
    <citation type="journal article" date="2016" name="Front. Microbiol.">
        <title>Comprehensive Phylogenetic Analysis of Bovine Non-aureus Staphylococci Species Based on Whole-Genome Sequencing.</title>
        <authorList>
            <person name="Naushad S."/>
            <person name="Barkema H.W."/>
            <person name="Luby C."/>
            <person name="Condas L.A."/>
            <person name="Nobrega D.B."/>
            <person name="Carson D.A."/>
            <person name="De Buck J."/>
        </authorList>
    </citation>
    <scope>NUCLEOTIDE SEQUENCE [LARGE SCALE GENOMIC DNA]</scope>
    <source>
        <strain evidence="16 19">SNUC 105</strain>
        <strain evidence="17 18">SNUC 1363</strain>
        <strain evidence="15 20">SNUC 505</strain>
    </source>
</reference>
<proteinExistence type="inferred from homology"/>
<evidence type="ECO:0000256" key="2">
    <source>
        <dbReference type="ARBA" id="ARBA00022448"/>
    </source>
</evidence>
<keyword evidence="4" id="KW-0533">Nickel</keyword>
<reference evidence="14 21" key="3">
    <citation type="submission" date="2023-08" db="EMBL/GenBank/DDBJ databases">
        <title>Whole genome sequencing of Staphylococcus chromogenes NNSch 2386.</title>
        <authorList>
            <person name="Kropotov V.S."/>
            <person name="Boriskina E.V."/>
            <person name="Gordinskaya N.A."/>
            <person name="Shkurkina I.S."/>
            <person name="Kryazhev D.V."/>
            <person name="Alekseeva A.E."/>
            <person name="Makhova M.A."/>
        </authorList>
    </citation>
    <scope>NUCLEOTIDE SEQUENCE [LARGE SCALE GENOMIC DNA]</scope>
    <source>
        <strain evidence="14 21">NNSch 2386</strain>
    </source>
</reference>
<keyword evidence="18" id="KW-1185">Reference proteome</keyword>